<evidence type="ECO:0000259" key="6">
    <source>
        <dbReference type="Pfam" id="PF05154"/>
    </source>
</evidence>
<accession>A0A1R4I7J8</accession>
<dbReference type="InterPro" id="IPR007829">
    <property type="entry name" value="TM2"/>
</dbReference>
<evidence type="ECO:0000256" key="2">
    <source>
        <dbReference type="ARBA" id="ARBA00022692"/>
    </source>
</evidence>
<feature type="transmembrane region" description="Helical" evidence="5">
    <location>
        <begin position="67"/>
        <end position="87"/>
    </location>
</feature>
<organism evidence="7 8">
    <name type="scientific">Micrococcus lylae</name>
    <dbReference type="NCBI Taxonomy" id="1273"/>
    <lineage>
        <taxon>Bacteria</taxon>
        <taxon>Bacillati</taxon>
        <taxon>Actinomycetota</taxon>
        <taxon>Actinomycetes</taxon>
        <taxon>Micrococcales</taxon>
        <taxon>Micrococcaceae</taxon>
        <taxon>Micrococcus</taxon>
    </lineage>
</organism>
<evidence type="ECO:0000256" key="5">
    <source>
        <dbReference type="SAM" id="Phobius"/>
    </source>
</evidence>
<dbReference type="GO" id="GO:0016020">
    <property type="term" value="C:membrane"/>
    <property type="evidence" value="ECO:0007669"/>
    <property type="project" value="UniProtKB-SubCell"/>
</dbReference>
<proteinExistence type="predicted"/>
<evidence type="ECO:0000256" key="3">
    <source>
        <dbReference type="ARBA" id="ARBA00022989"/>
    </source>
</evidence>
<dbReference type="Proteomes" id="UP000196230">
    <property type="component" value="Unassembled WGS sequence"/>
</dbReference>
<evidence type="ECO:0000256" key="4">
    <source>
        <dbReference type="ARBA" id="ARBA00023136"/>
    </source>
</evidence>
<dbReference type="AlphaFoldDB" id="A0A1R4I7J8"/>
<evidence type="ECO:0000313" key="8">
    <source>
        <dbReference type="Proteomes" id="UP000196230"/>
    </source>
</evidence>
<evidence type="ECO:0000256" key="1">
    <source>
        <dbReference type="ARBA" id="ARBA00004141"/>
    </source>
</evidence>
<keyword evidence="2 5" id="KW-0812">Transmembrane</keyword>
<sequence length="103" mass="11468">MTYPQPPTVIVQAGRSVVLAYVLLVLLGWLGVHRMYLGKWITGITLAVLFGVGTATAAILIGWIPLIIWGLVVVWDLVTLPLQVAAFNARERNRAVRQYQRGW</sequence>
<dbReference type="EMBL" id="FUKP01000004">
    <property type="protein sequence ID" value="SJN15729.1"/>
    <property type="molecule type" value="Genomic_DNA"/>
</dbReference>
<feature type="transmembrane region" description="Helical" evidence="5">
    <location>
        <begin position="12"/>
        <end position="32"/>
    </location>
</feature>
<keyword evidence="3 5" id="KW-1133">Transmembrane helix</keyword>
<comment type="subcellular location">
    <subcellularLocation>
        <location evidence="1">Membrane</location>
        <topology evidence="1">Multi-pass membrane protein</topology>
    </subcellularLocation>
</comment>
<protein>
    <submittedName>
        <fullName evidence="7">TM2 domain containing protein+B7201</fullName>
    </submittedName>
</protein>
<reference evidence="7 8" key="1">
    <citation type="submission" date="2017-02" db="EMBL/GenBank/DDBJ databases">
        <authorList>
            <person name="Peterson S.W."/>
        </authorList>
    </citation>
    <scope>NUCLEOTIDE SEQUENCE [LARGE SCALE GENOMIC DNA]</scope>
    <source>
        <strain evidence="7 8">2B3F</strain>
    </source>
</reference>
<dbReference type="RefSeq" id="WP_087133299.1">
    <property type="nucleotide sequence ID" value="NZ_FUKP01000004.1"/>
</dbReference>
<dbReference type="Pfam" id="PF05154">
    <property type="entry name" value="TM2"/>
    <property type="match status" value="1"/>
</dbReference>
<name>A0A1R4I7J8_9MICC</name>
<feature type="domain" description="TM2" evidence="6">
    <location>
        <begin position="14"/>
        <end position="64"/>
    </location>
</feature>
<feature type="transmembrane region" description="Helical" evidence="5">
    <location>
        <begin position="44"/>
        <end position="61"/>
    </location>
</feature>
<keyword evidence="4 5" id="KW-0472">Membrane</keyword>
<evidence type="ECO:0000313" key="7">
    <source>
        <dbReference type="EMBL" id="SJN15729.1"/>
    </source>
</evidence>
<gene>
    <name evidence="7" type="ORF">FM125_00435</name>
</gene>